<dbReference type="Proteomes" id="UP000580250">
    <property type="component" value="Unassembled WGS sequence"/>
</dbReference>
<feature type="chain" id="PRO_5027617632" evidence="1">
    <location>
        <begin position="20"/>
        <end position="292"/>
    </location>
</feature>
<comment type="caution">
    <text evidence="2">The sequence shown here is derived from an EMBL/GenBank/DDBJ whole genome shotgun (WGS) entry which is preliminary data.</text>
</comment>
<dbReference type="AlphaFoldDB" id="A0A6V7VG82"/>
<sequence length="292" mass="34725">MNKIIYLLFLLNFLKLNYSTKTDKITESFDKVMSLESKLETIKNHIEEHNKLNNMYLEYLKQPKDNEFLQKISLHSYVRNFQMFISNFFGNKKIDDPMEEARLNYLLGIPKSEEGEKEGYGWSSEFGIAFKNVLDGAKELIVQYTQIYMHNKWTMEKMFCEHFCFINSVMKNKKLSENKYWSEHVKLLFLKGIENVKIKFEIIYYFKLKRNEKSEVDSIIIRHICRIYSHPSSCASLNFSLKHKITLPLEQRGVGTVRGVENRRSRKSERLKSRNSEIKNFFGNRNSNPPLH</sequence>
<accession>A0A6V7VG82</accession>
<protein>
    <submittedName>
        <fullName evidence="2">Uncharacterized protein</fullName>
    </submittedName>
</protein>
<evidence type="ECO:0000313" key="3">
    <source>
        <dbReference type="Proteomes" id="UP000580250"/>
    </source>
</evidence>
<evidence type="ECO:0000313" key="2">
    <source>
        <dbReference type="EMBL" id="CAD2173917.1"/>
    </source>
</evidence>
<dbReference type="EMBL" id="CAJEWN010000226">
    <property type="protein sequence ID" value="CAD2173917.1"/>
    <property type="molecule type" value="Genomic_DNA"/>
</dbReference>
<evidence type="ECO:0000256" key="1">
    <source>
        <dbReference type="SAM" id="SignalP"/>
    </source>
</evidence>
<proteinExistence type="predicted"/>
<keyword evidence="1" id="KW-0732">Signal</keyword>
<reference evidence="2 3" key="1">
    <citation type="submission" date="2020-08" db="EMBL/GenBank/DDBJ databases">
        <authorList>
            <person name="Koutsovoulos G."/>
            <person name="Danchin GJ E."/>
        </authorList>
    </citation>
    <scope>NUCLEOTIDE SEQUENCE [LARGE SCALE GENOMIC DNA]</scope>
</reference>
<name>A0A6V7VG82_MELEN</name>
<organism evidence="2 3">
    <name type="scientific">Meloidogyne enterolobii</name>
    <name type="common">Root-knot nematode worm</name>
    <name type="synonym">Meloidogyne mayaguensis</name>
    <dbReference type="NCBI Taxonomy" id="390850"/>
    <lineage>
        <taxon>Eukaryota</taxon>
        <taxon>Metazoa</taxon>
        <taxon>Ecdysozoa</taxon>
        <taxon>Nematoda</taxon>
        <taxon>Chromadorea</taxon>
        <taxon>Rhabditida</taxon>
        <taxon>Tylenchina</taxon>
        <taxon>Tylenchomorpha</taxon>
        <taxon>Tylenchoidea</taxon>
        <taxon>Meloidogynidae</taxon>
        <taxon>Meloidogyninae</taxon>
        <taxon>Meloidogyne</taxon>
    </lineage>
</organism>
<feature type="signal peptide" evidence="1">
    <location>
        <begin position="1"/>
        <end position="19"/>
    </location>
</feature>
<gene>
    <name evidence="2" type="ORF">MENT_LOCUS25553</name>
</gene>